<evidence type="ECO:0000313" key="2">
    <source>
        <dbReference type="EMBL" id="EPS26731.1"/>
    </source>
</evidence>
<feature type="region of interest" description="Disordered" evidence="1">
    <location>
        <begin position="1"/>
        <end position="25"/>
    </location>
</feature>
<proteinExistence type="predicted"/>
<dbReference type="Proteomes" id="UP000019376">
    <property type="component" value="Unassembled WGS sequence"/>
</dbReference>
<protein>
    <submittedName>
        <fullName evidence="2">Uncharacterized protein</fullName>
    </submittedName>
</protein>
<dbReference type="AlphaFoldDB" id="S7ZDH0"/>
<gene>
    <name evidence="2" type="ORF">PDE_01669</name>
</gene>
<organism evidence="2 3">
    <name type="scientific">Penicillium oxalicum (strain 114-2 / CGMCC 5302)</name>
    <name type="common">Penicillium decumbens</name>
    <dbReference type="NCBI Taxonomy" id="933388"/>
    <lineage>
        <taxon>Eukaryota</taxon>
        <taxon>Fungi</taxon>
        <taxon>Dikarya</taxon>
        <taxon>Ascomycota</taxon>
        <taxon>Pezizomycotina</taxon>
        <taxon>Eurotiomycetes</taxon>
        <taxon>Eurotiomycetidae</taxon>
        <taxon>Eurotiales</taxon>
        <taxon>Aspergillaceae</taxon>
        <taxon>Penicillium</taxon>
    </lineage>
</organism>
<name>S7ZDH0_PENO1</name>
<evidence type="ECO:0000313" key="3">
    <source>
        <dbReference type="Proteomes" id="UP000019376"/>
    </source>
</evidence>
<dbReference type="HOGENOM" id="CLU_2776732_0_0_1"/>
<dbReference type="EMBL" id="KB644409">
    <property type="protein sequence ID" value="EPS26731.1"/>
    <property type="molecule type" value="Genomic_DNA"/>
</dbReference>
<sequence length="69" mass="7655">MKKMEMDDRPPPGLAWGISSRGPTGEDRSLVLVLSDFHTREEVDLFEPFAALVRHPEKDPGLSSVPPVL</sequence>
<keyword evidence="3" id="KW-1185">Reference proteome</keyword>
<reference evidence="2 3" key="1">
    <citation type="journal article" date="2013" name="PLoS ONE">
        <title>Genomic and secretomic analyses reveal unique features of the lignocellulolytic enzyme system of Penicillium decumbens.</title>
        <authorList>
            <person name="Liu G."/>
            <person name="Zhang L."/>
            <person name="Wei X."/>
            <person name="Zou G."/>
            <person name="Qin Y."/>
            <person name="Ma L."/>
            <person name="Li J."/>
            <person name="Zheng H."/>
            <person name="Wang S."/>
            <person name="Wang C."/>
            <person name="Xun L."/>
            <person name="Zhao G.-P."/>
            <person name="Zhou Z."/>
            <person name="Qu Y."/>
        </authorList>
    </citation>
    <scope>NUCLEOTIDE SEQUENCE [LARGE SCALE GENOMIC DNA]</scope>
    <source>
        <strain evidence="3">114-2 / CGMCC 5302</strain>
    </source>
</reference>
<feature type="compositionally biased region" description="Basic and acidic residues" evidence="1">
    <location>
        <begin position="1"/>
        <end position="10"/>
    </location>
</feature>
<accession>S7ZDH0</accession>
<evidence type="ECO:0000256" key="1">
    <source>
        <dbReference type="SAM" id="MobiDB-lite"/>
    </source>
</evidence>